<gene>
    <name evidence="6" type="ORF">INR99_02195</name>
</gene>
<feature type="domain" description="Histidine kinase" evidence="5">
    <location>
        <begin position="493"/>
        <end position="724"/>
    </location>
</feature>
<keyword evidence="4" id="KW-0812">Transmembrane</keyword>
<keyword evidence="4" id="KW-1133">Transmembrane helix</keyword>
<reference evidence="6 7" key="1">
    <citation type="submission" date="2020-10" db="EMBL/GenBank/DDBJ databases">
        <title>The genome sequence of Chitinilyticum litopenaei 4Y14.</title>
        <authorList>
            <person name="Liu Y."/>
        </authorList>
    </citation>
    <scope>NUCLEOTIDE SEQUENCE [LARGE SCALE GENOMIC DNA]</scope>
    <source>
        <strain evidence="6 7">4Y14</strain>
    </source>
</reference>
<organism evidence="6 7">
    <name type="scientific">Chitinilyticum piscinae</name>
    <dbReference type="NCBI Taxonomy" id="2866724"/>
    <lineage>
        <taxon>Bacteria</taxon>
        <taxon>Pseudomonadati</taxon>
        <taxon>Pseudomonadota</taxon>
        <taxon>Betaproteobacteria</taxon>
        <taxon>Neisseriales</taxon>
        <taxon>Chitinibacteraceae</taxon>
        <taxon>Chitinilyticum</taxon>
    </lineage>
</organism>
<dbReference type="InterPro" id="IPR036890">
    <property type="entry name" value="HATPase_C_sf"/>
</dbReference>
<keyword evidence="3" id="KW-0175">Coiled coil</keyword>
<dbReference type="InterPro" id="IPR003594">
    <property type="entry name" value="HATPase_dom"/>
</dbReference>
<sequence>MDHRTRTRALKRPYLLLLLALLAVLITAVVLLNLQLRSQTRHDQLANLQIAAAQLELVLEQKVEHAAHHVSAMQQNMQRILAEPRLADTGLLQRLPQPMAPDTPFDQLATPLAQKLGTLFVHSGFWPLNRPELAARLGDTDQQRLAATLTLGEQAASAHAAFPELQWSYYYDAAGRYSLLYPGLSRKEILEATGTNDIDHALAVVYDAGGTLPVQLTGPQRNPQRQLRWTTPYMDSGGKGMMVSLLAPVYHGADYAGAVGADLTLTMLDQALQENRHPLLQALIVDDSGQVLADSQGSLKGQTKAVLARQRIVDWPKLRQQQTGGTFRELGERYWLVLPIKGTPWLLYGQVSTGELDQQAARLLGNYLLFSLMAVALLMLLMGLLHRFYTRPALRLADYVFDCDADPRRAAPEVPAMWLPWFERIAATARERADYLAELQAHAEQLEEKVGERTRSLQQVNAELAAALRELGATQERMVEGRKMAALGRLTSGMAHELNTPLGVALTAISSLLEDQRKLGQALAGNQIGRSEVLRQLEQSAETNTLILRNIQRAISLIQNLRTIGQAEENELPQTIELAGLLQELAALFGSRFASAGHRLVIDCPAGLSLVSYRNVLWQVLEKLLDNALLHGLAERSNGEVCIRASRQAEGSILLELADNGCGLGQAELQRLFDPFYTSHFGQHHGLGTFTVYSFVTGLLQGQISASSEQQHGLSYRIELPAGLLL</sequence>
<name>A0A8J7K9H9_9NEIS</name>
<dbReference type="InterPro" id="IPR003661">
    <property type="entry name" value="HisK_dim/P_dom"/>
</dbReference>
<dbReference type="PANTHER" id="PTHR43065">
    <property type="entry name" value="SENSOR HISTIDINE KINASE"/>
    <property type="match status" value="1"/>
</dbReference>
<dbReference type="InterPro" id="IPR005467">
    <property type="entry name" value="His_kinase_dom"/>
</dbReference>
<comment type="catalytic activity">
    <reaction evidence="1">
        <text>ATP + protein L-histidine = ADP + protein N-phospho-L-histidine.</text>
        <dbReference type="EC" id="2.7.13.3"/>
    </reaction>
</comment>
<dbReference type="AlphaFoldDB" id="A0A8J7K9H9"/>
<protein>
    <recommendedName>
        <fullName evidence="2">histidine kinase</fullName>
        <ecNumber evidence="2">2.7.13.3</ecNumber>
    </recommendedName>
</protein>
<dbReference type="SMART" id="SM00388">
    <property type="entry name" value="HisKA"/>
    <property type="match status" value="1"/>
</dbReference>
<dbReference type="GO" id="GO:0000155">
    <property type="term" value="F:phosphorelay sensor kinase activity"/>
    <property type="evidence" value="ECO:0007669"/>
    <property type="project" value="InterPro"/>
</dbReference>
<dbReference type="Gene3D" id="3.30.450.20">
    <property type="entry name" value="PAS domain"/>
    <property type="match status" value="2"/>
</dbReference>
<evidence type="ECO:0000256" key="3">
    <source>
        <dbReference type="SAM" id="Coils"/>
    </source>
</evidence>
<dbReference type="EMBL" id="JADFUA010000001">
    <property type="protein sequence ID" value="MBE9608149.1"/>
    <property type="molecule type" value="Genomic_DNA"/>
</dbReference>
<dbReference type="CDD" id="cd00075">
    <property type="entry name" value="HATPase"/>
    <property type="match status" value="1"/>
</dbReference>
<dbReference type="InterPro" id="IPR036097">
    <property type="entry name" value="HisK_dim/P_sf"/>
</dbReference>
<feature type="transmembrane region" description="Helical" evidence="4">
    <location>
        <begin position="367"/>
        <end position="385"/>
    </location>
</feature>
<dbReference type="SUPFAM" id="SSF47384">
    <property type="entry name" value="Homodimeric domain of signal transducing histidine kinase"/>
    <property type="match status" value="1"/>
</dbReference>
<dbReference type="PANTHER" id="PTHR43065:SF42">
    <property type="entry name" value="TWO-COMPONENT SENSOR PPRA"/>
    <property type="match status" value="1"/>
</dbReference>
<proteinExistence type="predicted"/>
<feature type="coiled-coil region" evidence="3">
    <location>
        <begin position="429"/>
        <end position="477"/>
    </location>
</feature>
<dbReference type="SUPFAM" id="SSF55874">
    <property type="entry name" value="ATPase domain of HSP90 chaperone/DNA topoisomerase II/histidine kinase"/>
    <property type="match status" value="1"/>
</dbReference>
<dbReference type="PROSITE" id="PS50109">
    <property type="entry name" value="HIS_KIN"/>
    <property type="match status" value="1"/>
</dbReference>
<comment type="caution">
    <text evidence="6">The sequence shown here is derived from an EMBL/GenBank/DDBJ whole genome shotgun (WGS) entry which is preliminary data.</text>
</comment>
<evidence type="ECO:0000259" key="5">
    <source>
        <dbReference type="PROSITE" id="PS50109"/>
    </source>
</evidence>
<dbReference type="RefSeq" id="WP_194114650.1">
    <property type="nucleotide sequence ID" value="NZ_JADFUA010000001.1"/>
</dbReference>
<keyword evidence="7" id="KW-1185">Reference proteome</keyword>
<evidence type="ECO:0000256" key="1">
    <source>
        <dbReference type="ARBA" id="ARBA00000085"/>
    </source>
</evidence>
<evidence type="ECO:0000256" key="4">
    <source>
        <dbReference type="SAM" id="Phobius"/>
    </source>
</evidence>
<dbReference type="Proteomes" id="UP000604481">
    <property type="component" value="Unassembled WGS sequence"/>
</dbReference>
<evidence type="ECO:0000313" key="7">
    <source>
        <dbReference type="Proteomes" id="UP000604481"/>
    </source>
</evidence>
<accession>A0A8J7K9H9</accession>
<evidence type="ECO:0000313" key="6">
    <source>
        <dbReference type="EMBL" id="MBE9608149.1"/>
    </source>
</evidence>
<evidence type="ECO:0000256" key="2">
    <source>
        <dbReference type="ARBA" id="ARBA00012438"/>
    </source>
</evidence>
<dbReference type="SMART" id="SM00387">
    <property type="entry name" value="HATPase_c"/>
    <property type="match status" value="1"/>
</dbReference>
<dbReference type="EC" id="2.7.13.3" evidence="2"/>
<dbReference type="Gene3D" id="1.10.287.130">
    <property type="match status" value="1"/>
</dbReference>
<dbReference type="CDD" id="cd00082">
    <property type="entry name" value="HisKA"/>
    <property type="match status" value="1"/>
</dbReference>
<dbReference type="Gene3D" id="3.30.565.10">
    <property type="entry name" value="Histidine kinase-like ATPase, C-terminal domain"/>
    <property type="match status" value="1"/>
</dbReference>
<dbReference type="Pfam" id="PF02518">
    <property type="entry name" value="HATPase_c"/>
    <property type="match status" value="1"/>
</dbReference>
<keyword evidence="4" id="KW-0472">Membrane</keyword>